<dbReference type="AlphaFoldDB" id="A0A6L5G902"/>
<name>A0A6L5G902_9ACTN</name>
<sequence length="113" mass="12786">MIIHVDRSSVAMGDDVDPHQMDVELPEASTIAEAVAYLRQRKYLAQIAGGRATWVLEVNRRPTAVIAQQWAEPKFLTDPTDTLGSFGPDVRLVFRYRAQIDPQDLYDTLSQRD</sequence>
<dbReference type="Proteomes" id="UP000477750">
    <property type="component" value="Unassembled WGS sequence"/>
</dbReference>
<evidence type="ECO:0000313" key="1">
    <source>
        <dbReference type="EMBL" id="MQM26048.1"/>
    </source>
</evidence>
<dbReference type="RefSeq" id="WP_153025199.1">
    <property type="nucleotide sequence ID" value="NZ_WIAO01000010.1"/>
</dbReference>
<organism evidence="1 2">
    <name type="scientific">Glycomyces albidus</name>
    <dbReference type="NCBI Taxonomy" id="2656774"/>
    <lineage>
        <taxon>Bacteria</taxon>
        <taxon>Bacillati</taxon>
        <taxon>Actinomycetota</taxon>
        <taxon>Actinomycetes</taxon>
        <taxon>Glycomycetales</taxon>
        <taxon>Glycomycetaceae</taxon>
        <taxon>Glycomyces</taxon>
    </lineage>
</organism>
<protein>
    <submittedName>
        <fullName evidence="1">Uncharacterized protein</fullName>
    </submittedName>
</protein>
<dbReference type="EMBL" id="WIAO01000010">
    <property type="protein sequence ID" value="MQM26048.1"/>
    <property type="molecule type" value="Genomic_DNA"/>
</dbReference>
<accession>A0A6L5G902</accession>
<evidence type="ECO:0000313" key="2">
    <source>
        <dbReference type="Proteomes" id="UP000477750"/>
    </source>
</evidence>
<gene>
    <name evidence="1" type="ORF">GFD30_10770</name>
</gene>
<reference evidence="1 2" key="1">
    <citation type="submission" date="2019-10" db="EMBL/GenBank/DDBJ databases">
        <title>Glycomyces albidus sp. nov., a novel actinomycete isolated from rhizosphere soil of wheat (Triticum aestivum L.).</title>
        <authorList>
            <person name="Qian L."/>
        </authorList>
    </citation>
    <scope>NUCLEOTIDE SEQUENCE [LARGE SCALE GENOMIC DNA]</scope>
    <source>
        <strain evidence="1 2">NEAU-7082</strain>
    </source>
</reference>
<proteinExistence type="predicted"/>
<comment type="caution">
    <text evidence="1">The sequence shown here is derived from an EMBL/GenBank/DDBJ whole genome shotgun (WGS) entry which is preliminary data.</text>
</comment>
<keyword evidence="2" id="KW-1185">Reference proteome</keyword>